<evidence type="ECO:0000313" key="1">
    <source>
        <dbReference type="EMBL" id="EKC60640.1"/>
    </source>
</evidence>
<reference evidence="1" key="1">
    <citation type="journal article" date="2013" name="Environ. Microbiol.">
        <title>Microbiota from the distal guts of lean and obese adolescents exhibit partial functional redundancy besides clear differences in community structure.</title>
        <authorList>
            <person name="Ferrer M."/>
            <person name="Ruiz A."/>
            <person name="Lanza F."/>
            <person name="Haange S.B."/>
            <person name="Oberbach A."/>
            <person name="Till H."/>
            <person name="Bargiela R."/>
            <person name="Campoy C."/>
            <person name="Segura M.T."/>
            <person name="Richter M."/>
            <person name="von Bergen M."/>
            <person name="Seifert J."/>
            <person name="Suarez A."/>
        </authorList>
    </citation>
    <scope>NUCLEOTIDE SEQUENCE</scope>
</reference>
<dbReference type="AlphaFoldDB" id="K1T3C6"/>
<organism evidence="1">
    <name type="scientific">human gut metagenome</name>
    <dbReference type="NCBI Taxonomy" id="408170"/>
    <lineage>
        <taxon>unclassified sequences</taxon>
        <taxon>metagenomes</taxon>
        <taxon>organismal metagenomes</taxon>
    </lineage>
</organism>
<dbReference type="EMBL" id="AJWZ01006136">
    <property type="protein sequence ID" value="EKC60640.1"/>
    <property type="molecule type" value="Genomic_DNA"/>
</dbReference>
<comment type="caution">
    <text evidence="1">The sequence shown here is derived from an EMBL/GenBank/DDBJ whole genome shotgun (WGS) entry which is preliminary data.</text>
</comment>
<name>K1T3C6_9ZZZZ</name>
<gene>
    <name evidence="1" type="ORF">OBE_08871</name>
</gene>
<proteinExistence type="predicted"/>
<accession>K1T3C6</accession>
<sequence>MQLIEKINEKEIKKTVKNLKRGIPAMNKMFKDKDFNILLEDLEKYNSNVKQDYEDFQHVQVVWKKLKKTITENNKKLVIAQ</sequence>
<protein>
    <submittedName>
        <fullName evidence="1">Uncharacterized protein</fullName>
    </submittedName>
</protein>